<dbReference type="EMBL" id="CP032628">
    <property type="protein sequence ID" value="AYG02034.1"/>
    <property type="molecule type" value="Genomic_DNA"/>
</dbReference>
<dbReference type="GO" id="GO:0007165">
    <property type="term" value="P:signal transduction"/>
    <property type="evidence" value="ECO:0007669"/>
    <property type="project" value="InterPro"/>
</dbReference>
<dbReference type="OrthoDB" id="2339963at2"/>
<evidence type="ECO:0000259" key="1">
    <source>
        <dbReference type="PROSITE" id="PS50104"/>
    </source>
</evidence>
<geneLocation type="plasmid" evidence="2 3">
    <name>unnamed1</name>
</geneLocation>
<protein>
    <submittedName>
        <fullName evidence="2">Toll/interleukin-1 receptor domain-containing protein</fullName>
    </submittedName>
</protein>
<proteinExistence type="predicted"/>
<dbReference type="Pfam" id="PF13676">
    <property type="entry name" value="TIR_2"/>
    <property type="match status" value="1"/>
</dbReference>
<dbReference type="InterPro" id="IPR035897">
    <property type="entry name" value="Toll_tir_struct_dom_sf"/>
</dbReference>
<name>A0A387BIN2_9LACT</name>
<dbReference type="RefSeq" id="WP_120773403.1">
    <property type="nucleotide sequence ID" value="NZ_CP032628.1"/>
</dbReference>
<dbReference type="SUPFAM" id="SSF52200">
    <property type="entry name" value="Toll/Interleukin receptor TIR domain"/>
    <property type="match status" value="1"/>
</dbReference>
<evidence type="ECO:0000313" key="3">
    <source>
        <dbReference type="Proteomes" id="UP000269374"/>
    </source>
</evidence>
<accession>A0A387BIN2</accession>
<organism evidence="2 3">
    <name type="scientific">Lactococcus allomyrinae</name>
    <dbReference type="NCBI Taxonomy" id="2419773"/>
    <lineage>
        <taxon>Bacteria</taxon>
        <taxon>Bacillati</taxon>
        <taxon>Bacillota</taxon>
        <taxon>Bacilli</taxon>
        <taxon>Lactobacillales</taxon>
        <taxon>Streptococcaceae</taxon>
        <taxon>Lactococcus</taxon>
    </lineage>
</organism>
<keyword evidence="2" id="KW-0675">Receptor</keyword>
<dbReference type="PROSITE" id="PS50104">
    <property type="entry name" value="TIR"/>
    <property type="match status" value="1"/>
</dbReference>
<dbReference type="InterPro" id="IPR000157">
    <property type="entry name" value="TIR_dom"/>
</dbReference>
<dbReference type="KEGG" id="lact:D7I46_12920"/>
<dbReference type="Gene3D" id="3.40.50.10140">
    <property type="entry name" value="Toll/interleukin-1 receptor homology (TIR) domain"/>
    <property type="match status" value="1"/>
</dbReference>
<reference evidence="2 3" key="1">
    <citation type="submission" date="2018-09" db="EMBL/GenBank/DDBJ databases">
        <title>Genome sequencing of strain 1JSPR-7.</title>
        <authorList>
            <person name="Heo J."/>
            <person name="Kim S.-J."/>
            <person name="Kwon S.-W."/>
        </authorList>
    </citation>
    <scope>NUCLEOTIDE SEQUENCE [LARGE SCALE GENOMIC DNA]</scope>
    <source>
        <strain evidence="2 3">1JSPR-7</strain>
        <plasmid evidence="2 3">unnamed1</plasmid>
    </source>
</reference>
<gene>
    <name evidence="2" type="ORF">D7I46_12920</name>
</gene>
<dbReference type="Proteomes" id="UP000269374">
    <property type="component" value="Plasmid unnamed1"/>
</dbReference>
<sequence>MIEEKFEKIYDFDFCKNLLEKQSNNWKKMRFEINQTIFGVSQNYKLSYLLKINFETHLRTLNRTEVVVKLDEQNIIFLNRINNLMKKTITIKMPYEDYDTSYEFIDKINQLVSNDGVLNIFANNVPYRLEYGLVIETLENFEEIVLLTKQYSYQIDFSFGLRELIDGMHQQQYNVASIHQLMDLEEIKLQVSGVVLFDSKRGLENKGIGFKKPEKKKVFISYSHQNKDEVNKIVSQLQSYGLNVWWDQQDIDFGDSIMENIQQGIETSDLWLVFLSSATLTSMNAKEELKTFYNRIISSHGLSKKWFIVRLDKVDPSQMLLNLGDYKYYDLQEQSDFDLYKALSKKLKKLK</sequence>
<evidence type="ECO:0000313" key="2">
    <source>
        <dbReference type="EMBL" id="AYG02034.1"/>
    </source>
</evidence>
<keyword evidence="2" id="KW-0614">Plasmid</keyword>
<dbReference type="AlphaFoldDB" id="A0A387BIN2"/>
<feature type="domain" description="TIR" evidence="1">
    <location>
        <begin position="214"/>
        <end position="351"/>
    </location>
</feature>
<keyword evidence="3" id="KW-1185">Reference proteome</keyword>